<dbReference type="EMBL" id="ML975599">
    <property type="protein sequence ID" value="KAF1828246.1"/>
    <property type="molecule type" value="Genomic_DNA"/>
</dbReference>
<evidence type="ECO:0000256" key="1">
    <source>
        <dbReference type="SAM" id="SignalP"/>
    </source>
</evidence>
<name>A0A6A5JXD9_9PLEO</name>
<gene>
    <name evidence="2" type="ORF">BDW02DRAFT_257713</name>
</gene>
<reference evidence="2" key="1">
    <citation type="submission" date="2020-01" db="EMBL/GenBank/DDBJ databases">
        <authorList>
            <consortium name="DOE Joint Genome Institute"/>
            <person name="Haridas S."/>
            <person name="Albert R."/>
            <person name="Binder M."/>
            <person name="Bloem J."/>
            <person name="Labutti K."/>
            <person name="Salamov A."/>
            <person name="Andreopoulos B."/>
            <person name="Baker S.E."/>
            <person name="Barry K."/>
            <person name="Bills G."/>
            <person name="Bluhm B.H."/>
            <person name="Cannon C."/>
            <person name="Castanera R."/>
            <person name="Culley D.E."/>
            <person name="Daum C."/>
            <person name="Ezra D."/>
            <person name="Gonzalez J.B."/>
            <person name="Henrissat B."/>
            <person name="Kuo A."/>
            <person name="Liang C."/>
            <person name="Lipzen A."/>
            <person name="Lutzoni F."/>
            <person name="Magnuson J."/>
            <person name="Mondo S."/>
            <person name="Nolan M."/>
            <person name="Ohm R."/>
            <person name="Pangilinan J."/>
            <person name="Park H.-J."/>
            <person name="Ramirez L."/>
            <person name="Alfaro M."/>
            <person name="Sun H."/>
            <person name="Tritt A."/>
            <person name="Yoshinaga Y."/>
            <person name="Zwiers L.-H."/>
            <person name="Turgeon B.G."/>
            <person name="Goodwin S.B."/>
            <person name="Spatafora J.W."/>
            <person name="Crous P.W."/>
            <person name="Grigoriev I.V."/>
        </authorList>
    </citation>
    <scope>NUCLEOTIDE SEQUENCE</scope>
    <source>
        <strain evidence="2">P77</strain>
    </source>
</reference>
<sequence>MAVVIVYKMSVKVNFLILLIFRSFRSCSSCLLAALGGRDDSVFGSRLSNARFKCGGLGRARQGLEDVRNGWRWRRRRWRLRWLLGVNINGLAGSAARALVRARRASVCALFRVFVGRFRQHGDGDYEAEITTLRT</sequence>
<accession>A0A6A5JXD9</accession>
<evidence type="ECO:0000313" key="3">
    <source>
        <dbReference type="Proteomes" id="UP000800040"/>
    </source>
</evidence>
<keyword evidence="1" id="KW-0732">Signal</keyword>
<evidence type="ECO:0000313" key="2">
    <source>
        <dbReference type="EMBL" id="KAF1828246.1"/>
    </source>
</evidence>
<proteinExistence type="predicted"/>
<feature type="chain" id="PRO_5025354489" description="Secreted protein" evidence="1">
    <location>
        <begin position="30"/>
        <end position="135"/>
    </location>
</feature>
<dbReference type="AlphaFoldDB" id="A0A6A5JXD9"/>
<feature type="signal peptide" evidence="1">
    <location>
        <begin position="1"/>
        <end position="29"/>
    </location>
</feature>
<keyword evidence="3" id="KW-1185">Reference proteome</keyword>
<evidence type="ECO:0008006" key="4">
    <source>
        <dbReference type="Google" id="ProtNLM"/>
    </source>
</evidence>
<organism evidence="2 3">
    <name type="scientific">Decorospora gaudefroyi</name>
    <dbReference type="NCBI Taxonomy" id="184978"/>
    <lineage>
        <taxon>Eukaryota</taxon>
        <taxon>Fungi</taxon>
        <taxon>Dikarya</taxon>
        <taxon>Ascomycota</taxon>
        <taxon>Pezizomycotina</taxon>
        <taxon>Dothideomycetes</taxon>
        <taxon>Pleosporomycetidae</taxon>
        <taxon>Pleosporales</taxon>
        <taxon>Pleosporineae</taxon>
        <taxon>Pleosporaceae</taxon>
        <taxon>Decorospora</taxon>
    </lineage>
</organism>
<protein>
    <recommendedName>
        <fullName evidence="4">Secreted protein</fullName>
    </recommendedName>
</protein>
<dbReference type="Proteomes" id="UP000800040">
    <property type="component" value="Unassembled WGS sequence"/>
</dbReference>